<keyword evidence="11 17" id="KW-1133">Transmembrane helix</keyword>
<dbReference type="Proteomes" id="UP001642360">
    <property type="component" value="Unassembled WGS sequence"/>
</dbReference>
<evidence type="ECO:0000256" key="10">
    <source>
        <dbReference type="ARBA" id="ARBA00022840"/>
    </source>
</evidence>
<proteinExistence type="predicted"/>
<dbReference type="FunFam" id="3.30.430.20:FF:000002">
    <property type="entry name" value="Cysteine-rich receptor-like protein kinase 10"/>
    <property type="match status" value="1"/>
</dbReference>
<keyword evidence="13" id="KW-0675">Receptor</keyword>
<gene>
    <name evidence="21" type="ORF">ILEXP_LOCUS44082</name>
</gene>
<evidence type="ECO:0000256" key="11">
    <source>
        <dbReference type="ARBA" id="ARBA00022989"/>
    </source>
</evidence>
<evidence type="ECO:0000256" key="13">
    <source>
        <dbReference type="ARBA" id="ARBA00023170"/>
    </source>
</evidence>
<evidence type="ECO:0000256" key="12">
    <source>
        <dbReference type="ARBA" id="ARBA00023136"/>
    </source>
</evidence>
<dbReference type="Gene3D" id="3.30.430.20">
    <property type="entry name" value="Gnk2 domain, C-X8-C-X2-C motif"/>
    <property type="match status" value="2"/>
</dbReference>
<dbReference type="GO" id="GO:0004674">
    <property type="term" value="F:protein serine/threonine kinase activity"/>
    <property type="evidence" value="ECO:0007669"/>
    <property type="project" value="UniProtKB-KW"/>
</dbReference>
<evidence type="ECO:0000256" key="2">
    <source>
        <dbReference type="ARBA" id="ARBA00022527"/>
    </source>
</evidence>
<dbReference type="InterPro" id="IPR017441">
    <property type="entry name" value="Protein_kinase_ATP_BS"/>
</dbReference>
<dbReference type="InterPro" id="IPR002902">
    <property type="entry name" value="GNK2"/>
</dbReference>
<dbReference type="InterPro" id="IPR001245">
    <property type="entry name" value="Ser-Thr/Tyr_kinase_cat_dom"/>
</dbReference>
<dbReference type="PANTHER" id="PTHR32099:SF51">
    <property type="entry name" value="CYSTEINE-RICH RECEPTOR-LIKE PROTEIN KINASE 25 ISOFORM X1"/>
    <property type="match status" value="1"/>
</dbReference>
<feature type="transmembrane region" description="Helical" evidence="17">
    <location>
        <begin position="274"/>
        <end position="295"/>
    </location>
</feature>
<dbReference type="PANTHER" id="PTHR32099">
    <property type="entry name" value="CYSTEINE-RICH REPEAT SECRETORY PROTEIN"/>
    <property type="match status" value="1"/>
</dbReference>
<reference evidence="21 22" key="1">
    <citation type="submission" date="2024-02" db="EMBL/GenBank/DDBJ databases">
        <authorList>
            <person name="Vignale AGUSTIN F."/>
            <person name="Sosa J E."/>
            <person name="Modenutti C."/>
        </authorList>
    </citation>
    <scope>NUCLEOTIDE SEQUENCE [LARGE SCALE GENOMIC DNA]</scope>
</reference>
<dbReference type="Pfam" id="PF01657">
    <property type="entry name" value="Stress-antifung"/>
    <property type="match status" value="2"/>
</dbReference>
<keyword evidence="9" id="KW-0418">Kinase</keyword>
<dbReference type="PROSITE" id="PS00107">
    <property type="entry name" value="PROTEIN_KINASE_ATP"/>
    <property type="match status" value="1"/>
</dbReference>
<dbReference type="Gene3D" id="3.30.200.20">
    <property type="entry name" value="Phosphorylase Kinase, domain 1"/>
    <property type="match status" value="1"/>
</dbReference>
<organism evidence="21 22">
    <name type="scientific">Ilex paraguariensis</name>
    <name type="common">yerba mate</name>
    <dbReference type="NCBI Taxonomy" id="185542"/>
    <lineage>
        <taxon>Eukaryota</taxon>
        <taxon>Viridiplantae</taxon>
        <taxon>Streptophyta</taxon>
        <taxon>Embryophyta</taxon>
        <taxon>Tracheophyta</taxon>
        <taxon>Spermatophyta</taxon>
        <taxon>Magnoliopsida</taxon>
        <taxon>eudicotyledons</taxon>
        <taxon>Gunneridae</taxon>
        <taxon>Pentapetalae</taxon>
        <taxon>asterids</taxon>
        <taxon>campanulids</taxon>
        <taxon>Aquifoliales</taxon>
        <taxon>Aquifoliaceae</taxon>
        <taxon>Ilex</taxon>
    </lineage>
</organism>
<accession>A0ABC8TXW8</accession>
<dbReference type="EMBL" id="CAUOFW020006342">
    <property type="protein sequence ID" value="CAK9174339.1"/>
    <property type="molecule type" value="Genomic_DNA"/>
</dbReference>
<evidence type="ECO:0000313" key="22">
    <source>
        <dbReference type="Proteomes" id="UP001642360"/>
    </source>
</evidence>
<dbReference type="AlphaFoldDB" id="A0ABC8TXW8"/>
<dbReference type="GO" id="GO:0016020">
    <property type="term" value="C:membrane"/>
    <property type="evidence" value="ECO:0007669"/>
    <property type="project" value="UniProtKB-SubCell"/>
</dbReference>
<dbReference type="FunFam" id="3.30.430.20:FF:000003">
    <property type="entry name" value="Cysteine-rich RLK (RECEPTOR-like protein kinase) 10"/>
    <property type="match status" value="1"/>
</dbReference>
<keyword evidence="8 15" id="KW-0547">Nucleotide-binding</keyword>
<evidence type="ECO:0000259" key="19">
    <source>
        <dbReference type="PROSITE" id="PS50011"/>
    </source>
</evidence>
<evidence type="ECO:0000259" key="20">
    <source>
        <dbReference type="PROSITE" id="PS51473"/>
    </source>
</evidence>
<evidence type="ECO:0000256" key="9">
    <source>
        <dbReference type="ARBA" id="ARBA00022777"/>
    </source>
</evidence>
<evidence type="ECO:0000256" key="17">
    <source>
        <dbReference type="SAM" id="Phobius"/>
    </source>
</evidence>
<dbReference type="InterPro" id="IPR011009">
    <property type="entry name" value="Kinase-like_dom_sf"/>
</dbReference>
<feature type="domain" description="Protein kinase" evidence="19">
    <location>
        <begin position="334"/>
        <end position="442"/>
    </location>
</feature>
<keyword evidence="7" id="KW-0677">Repeat</keyword>
<feature type="signal peptide" evidence="18">
    <location>
        <begin position="1"/>
        <end position="23"/>
    </location>
</feature>
<dbReference type="InterPro" id="IPR000719">
    <property type="entry name" value="Prot_kinase_dom"/>
</dbReference>
<keyword evidence="12 17" id="KW-0472">Membrane</keyword>
<feature type="domain" description="Gnk2-homologous" evidence="20">
    <location>
        <begin position="133"/>
        <end position="240"/>
    </location>
</feature>
<dbReference type="PROSITE" id="PS51473">
    <property type="entry name" value="GNK2"/>
    <property type="match status" value="2"/>
</dbReference>
<evidence type="ECO:0000256" key="16">
    <source>
        <dbReference type="SAM" id="MobiDB-lite"/>
    </source>
</evidence>
<comment type="subcellular location">
    <subcellularLocation>
        <location evidence="1">Membrane</location>
        <topology evidence="1">Single-pass membrane protein</topology>
    </subcellularLocation>
</comment>
<dbReference type="GO" id="GO:0005524">
    <property type="term" value="F:ATP binding"/>
    <property type="evidence" value="ECO:0007669"/>
    <property type="project" value="UniProtKB-UniRule"/>
</dbReference>
<evidence type="ECO:0000256" key="1">
    <source>
        <dbReference type="ARBA" id="ARBA00004167"/>
    </source>
</evidence>
<dbReference type="PROSITE" id="PS50011">
    <property type="entry name" value="PROTEIN_KINASE_DOM"/>
    <property type="match status" value="1"/>
</dbReference>
<feature type="region of interest" description="Disordered" evidence="16">
    <location>
        <begin position="247"/>
        <end position="269"/>
    </location>
</feature>
<evidence type="ECO:0000256" key="18">
    <source>
        <dbReference type="SAM" id="SignalP"/>
    </source>
</evidence>
<dbReference type="FunFam" id="3.30.200.20:FF:000142">
    <property type="entry name" value="Cysteine-rich receptor-like protein kinase 10"/>
    <property type="match status" value="1"/>
</dbReference>
<keyword evidence="4" id="KW-0808">Transferase</keyword>
<evidence type="ECO:0000256" key="14">
    <source>
        <dbReference type="ARBA" id="ARBA00023180"/>
    </source>
</evidence>
<evidence type="ECO:0000256" key="5">
    <source>
        <dbReference type="ARBA" id="ARBA00022692"/>
    </source>
</evidence>
<keyword evidence="3" id="KW-0597">Phosphoprotein</keyword>
<keyword evidence="22" id="KW-1185">Reference proteome</keyword>
<keyword evidence="2" id="KW-0723">Serine/threonine-protein kinase</keyword>
<evidence type="ECO:0000256" key="15">
    <source>
        <dbReference type="PROSITE-ProRule" id="PRU10141"/>
    </source>
</evidence>
<evidence type="ECO:0000256" key="6">
    <source>
        <dbReference type="ARBA" id="ARBA00022729"/>
    </source>
</evidence>
<evidence type="ECO:0000313" key="21">
    <source>
        <dbReference type="EMBL" id="CAK9174339.1"/>
    </source>
</evidence>
<keyword evidence="5 17" id="KW-0812">Transmembrane</keyword>
<evidence type="ECO:0000256" key="7">
    <source>
        <dbReference type="ARBA" id="ARBA00022737"/>
    </source>
</evidence>
<feature type="domain" description="Gnk2-homologous" evidence="20">
    <location>
        <begin position="24"/>
        <end position="126"/>
    </location>
</feature>
<evidence type="ECO:0000256" key="3">
    <source>
        <dbReference type="ARBA" id="ARBA00022553"/>
    </source>
</evidence>
<keyword evidence="6 18" id="KW-0732">Signal</keyword>
<comment type="caution">
    <text evidence="21">The sequence shown here is derived from an EMBL/GenBank/DDBJ whole genome shotgun (WGS) entry which is preliminary data.</text>
</comment>
<feature type="compositionally biased region" description="Pro residues" evidence="16">
    <location>
        <begin position="247"/>
        <end position="262"/>
    </location>
</feature>
<dbReference type="InterPro" id="IPR038408">
    <property type="entry name" value="GNK2_sf"/>
</dbReference>
<dbReference type="Pfam" id="PF07714">
    <property type="entry name" value="PK_Tyr_Ser-Thr"/>
    <property type="match status" value="1"/>
</dbReference>
<evidence type="ECO:0008006" key="23">
    <source>
        <dbReference type="Google" id="ProtNLM"/>
    </source>
</evidence>
<dbReference type="SUPFAM" id="SSF56112">
    <property type="entry name" value="Protein kinase-like (PK-like)"/>
    <property type="match status" value="1"/>
</dbReference>
<feature type="chain" id="PRO_5044896897" description="Cysteine-rich receptor-like protein kinase" evidence="18">
    <location>
        <begin position="24"/>
        <end position="442"/>
    </location>
</feature>
<feature type="binding site" evidence="15">
    <location>
        <position position="362"/>
    </location>
    <ligand>
        <name>ATP</name>
        <dbReference type="ChEBI" id="CHEBI:30616"/>
    </ligand>
</feature>
<evidence type="ECO:0000256" key="8">
    <source>
        <dbReference type="ARBA" id="ARBA00022741"/>
    </source>
</evidence>
<protein>
    <recommendedName>
        <fullName evidence="23">Cysteine-rich receptor-like protein kinase</fullName>
    </recommendedName>
</protein>
<name>A0ABC8TXW8_9AQUA</name>
<keyword evidence="14" id="KW-0325">Glycoprotein</keyword>
<sequence length="442" mass="49153">MDYWGLLVFLSQIIATFVGLTNSQPDLRYHFCTGDNDTTSMYEVNKNTLLHSLSSNMDIYGFYNSSLGQNFDRVNAYALCRGDVKLDICRSCVTNSTLKLMQLCPNYKGAIGWYDLCTLRYSNQSLFGIVEGGLSMTAYIYSGGVSDVIQFNSVLRTLLDSLRSQAASGGHLRKFATGNMKGPHFLTIYGLLQCTPDLSDLLCNDCLDGAAGEIPRCCNGTTELWILKPSCALRYDIKRFYDETPASAPPPLQLPSPPPPSASPGKGDSTSRTGIIIVIPITVSLILIISISIYLRKRKHMNSKYKIDETMDEDNNAQFLQYDFGTMRVATSNFSDSNMLGKGGFGNVYKGRLSNGQEIAVKRLSMNSKQGDLEFKNEVLLMAKLQHKNLVRLLGFCLEGTEKLLIYEFLPNASLDHFIFGTISLLLQHSAYLYRLDSELQA</sequence>
<keyword evidence="10 15" id="KW-0067">ATP-binding</keyword>
<dbReference type="CDD" id="cd23509">
    <property type="entry name" value="Gnk2-like"/>
    <property type="match status" value="2"/>
</dbReference>
<evidence type="ECO:0000256" key="4">
    <source>
        <dbReference type="ARBA" id="ARBA00022679"/>
    </source>
</evidence>